<feature type="transmembrane region" description="Helical" evidence="6">
    <location>
        <begin position="246"/>
        <end position="267"/>
    </location>
</feature>
<dbReference type="Proteomes" id="UP000433104">
    <property type="component" value="Unassembled WGS sequence"/>
</dbReference>
<feature type="compositionally biased region" description="Gly residues" evidence="5">
    <location>
        <begin position="449"/>
        <end position="464"/>
    </location>
</feature>
<keyword evidence="2 6" id="KW-0812">Transmembrane</keyword>
<evidence type="ECO:0000256" key="2">
    <source>
        <dbReference type="ARBA" id="ARBA00022692"/>
    </source>
</evidence>
<feature type="transmembrane region" description="Helical" evidence="6">
    <location>
        <begin position="222"/>
        <end position="239"/>
    </location>
</feature>
<evidence type="ECO:0000259" key="7">
    <source>
        <dbReference type="Pfam" id="PF04932"/>
    </source>
</evidence>
<proteinExistence type="predicted"/>
<dbReference type="Pfam" id="PF04932">
    <property type="entry name" value="Wzy_C"/>
    <property type="match status" value="1"/>
</dbReference>
<evidence type="ECO:0000256" key="6">
    <source>
        <dbReference type="SAM" id="Phobius"/>
    </source>
</evidence>
<dbReference type="AlphaFoldDB" id="A0A844ZHJ7"/>
<keyword evidence="9" id="KW-1185">Reference proteome</keyword>
<sequence>MRYIGIVLVIASLPGFYLILTSQPQFRRWAYFALGFLPLLLSALNVDAAFYNLPRWLGYTDSISFSLLDTLALALIATHRNVLKNLPFVGPFLVYILAVATSTFFAEQFIPATFYVVQLMRVFIIFLAVAAVVKEPEAVKMICLGLACGAVYQGAMGIYQRLTGVFQVTGSFAHQNTLGFMLHFVTIPLLSLVMLKKQPAIYLWAIAAGTIAVSLSASRGSIAFVAMGVVLLFALSLIRQSTSRKYGIIGGVAVLAVVVSPIVVAGLDKRYETLDEGSYDERAAFESAATMMLQENPMGVGANQYPLAANLLGYSDRAGVIWAYGSRSANVHHMYLLMGAETGWGGMLSFSFLLFWIIVRGLAFALRNRRDPIGDLVLGFTVTMIVIAIHGFYEWIFVTYEVQTIFAVALGIIAGSIRLANSGKISTMLAEQRAAAGEVEEGEEANGSTGAGAPGLAGTSGLGRPGKAQPVLPLAAARKPEKAKDRGIKGVMLSPPPSRSTK</sequence>
<feature type="transmembrane region" description="Helical" evidence="6">
    <location>
        <begin position="88"/>
        <end position="106"/>
    </location>
</feature>
<feature type="transmembrane region" description="Helical" evidence="6">
    <location>
        <begin position="344"/>
        <end position="364"/>
    </location>
</feature>
<evidence type="ECO:0000256" key="4">
    <source>
        <dbReference type="ARBA" id="ARBA00023136"/>
    </source>
</evidence>
<reference evidence="8 9" key="1">
    <citation type="submission" date="2019-12" db="EMBL/GenBank/DDBJ databases">
        <title>Genomic-based taxomic classification of the family Erythrobacteraceae.</title>
        <authorList>
            <person name="Xu L."/>
        </authorList>
    </citation>
    <scope>NUCLEOTIDE SEQUENCE [LARGE SCALE GENOMIC DNA]</scope>
    <source>
        <strain evidence="8 9">MCCC 1A09962</strain>
    </source>
</reference>
<feature type="transmembrane region" description="Helical" evidence="6">
    <location>
        <begin position="112"/>
        <end position="133"/>
    </location>
</feature>
<organism evidence="8 9">
    <name type="scientific">Parapontixanthobacter aurantiacus</name>
    <dbReference type="NCBI Taxonomy" id="1463599"/>
    <lineage>
        <taxon>Bacteria</taxon>
        <taxon>Pseudomonadati</taxon>
        <taxon>Pseudomonadota</taxon>
        <taxon>Alphaproteobacteria</taxon>
        <taxon>Sphingomonadales</taxon>
        <taxon>Erythrobacteraceae</taxon>
        <taxon>Parapontixanthobacter</taxon>
    </lineage>
</organism>
<feature type="transmembrane region" description="Helical" evidence="6">
    <location>
        <begin position="172"/>
        <end position="193"/>
    </location>
</feature>
<accession>A0A844ZHJ7</accession>
<keyword evidence="4 6" id="KW-0472">Membrane</keyword>
<dbReference type="GO" id="GO:0016020">
    <property type="term" value="C:membrane"/>
    <property type="evidence" value="ECO:0007669"/>
    <property type="project" value="UniProtKB-SubCell"/>
</dbReference>
<feature type="region of interest" description="Disordered" evidence="5">
    <location>
        <begin position="436"/>
        <end position="502"/>
    </location>
</feature>
<gene>
    <name evidence="8" type="ORF">GRI38_13450</name>
</gene>
<dbReference type="InterPro" id="IPR051533">
    <property type="entry name" value="WaaL-like"/>
</dbReference>
<protein>
    <recommendedName>
        <fullName evidence="7">O-antigen ligase-related domain-containing protein</fullName>
    </recommendedName>
</protein>
<feature type="transmembrane region" description="Helical" evidence="6">
    <location>
        <begin position="142"/>
        <end position="160"/>
    </location>
</feature>
<evidence type="ECO:0000256" key="5">
    <source>
        <dbReference type="SAM" id="MobiDB-lite"/>
    </source>
</evidence>
<comment type="subcellular location">
    <subcellularLocation>
        <location evidence="1">Membrane</location>
        <topology evidence="1">Multi-pass membrane protein</topology>
    </subcellularLocation>
</comment>
<feature type="transmembrane region" description="Helical" evidence="6">
    <location>
        <begin position="200"/>
        <end position="216"/>
    </location>
</feature>
<evidence type="ECO:0000256" key="3">
    <source>
        <dbReference type="ARBA" id="ARBA00022989"/>
    </source>
</evidence>
<dbReference type="PANTHER" id="PTHR37422:SF13">
    <property type="entry name" value="LIPOPOLYSACCHARIDE BIOSYNTHESIS PROTEIN PA4999-RELATED"/>
    <property type="match status" value="1"/>
</dbReference>
<dbReference type="PANTHER" id="PTHR37422">
    <property type="entry name" value="TEICHURONIC ACID BIOSYNTHESIS PROTEIN TUAE"/>
    <property type="match status" value="1"/>
</dbReference>
<feature type="transmembrane region" description="Helical" evidence="6">
    <location>
        <begin position="402"/>
        <end position="420"/>
    </location>
</feature>
<dbReference type="EMBL" id="WTYW01000006">
    <property type="protein sequence ID" value="MXO87034.1"/>
    <property type="molecule type" value="Genomic_DNA"/>
</dbReference>
<comment type="caution">
    <text evidence="8">The sequence shown here is derived from an EMBL/GenBank/DDBJ whole genome shotgun (WGS) entry which is preliminary data.</text>
</comment>
<dbReference type="OrthoDB" id="7442944at2"/>
<evidence type="ECO:0000313" key="8">
    <source>
        <dbReference type="EMBL" id="MXO87034.1"/>
    </source>
</evidence>
<feature type="transmembrane region" description="Helical" evidence="6">
    <location>
        <begin position="29"/>
        <end position="50"/>
    </location>
</feature>
<evidence type="ECO:0000313" key="9">
    <source>
        <dbReference type="Proteomes" id="UP000433104"/>
    </source>
</evidence>
<dbReference type="InterPro" id="IPR007016">
    <property type="entry name" value="O-antigen_ligase-rel_domated"/>
</dbReference>
<feature type="transmembrane region" description="Helical" evidence="6">
    <location>
        <begin position="376"/>
        <end position="396"/>
    </location>
</feature>
<feature type="domain" description="O-antigen ligase-related" evidence="7">
    <location>
        <begin position="205"/>
        <end position="350"/>
    </location>
</feature>
<dbReference type="RefSeq" id="WP_160685221.1">
    <property type="nucleotide sequence ID" value="NZ_WTYW01000006.1"/>
</dbReference>
<feature type="compositionally biased region" description="Basic and acidic residues" evidence="5">
    <location>
        <begin position="478"/>
        <end position="488"/>
    </location>
</feature>
<feature type="transmembrane region" description="Helical" evidence="6">
    <location>
        <begin position="56"/>
        <end position="76"/>
    </location>
</feature>
<name>A0A844ZHJ7_9SPHN</name>
<feature type="transmembrane region" description="Helical" evidence="6">
    <location>
        <begin position="6"/>
        <end position="22"/>
    </location>
</feature>
<evidence type="ECO:0000256" key="1">
    <source>
        <dbReference type="ARBA" id="ARBA00004141"/>
    </source>
</evidence>
<keyword evidence="3 6" id="KW-1133">Transmembrane helix</keyword>